<evidence type="ECO:0000256" key="6">
    <source>
        <dbReference type="RuleBase" id="RU361140"/>
    </source>
</evidence>
<accession>A0ABR6Y789</accession>
<evidence type="ECO:0000259" key="8">
    <source>
        <dbReference type="Pfam" id="PF00144"/>
    </source>
</evidence>
<organism evidence="9 10">
    <name type="scientific">Undibacterium flavidum</name>
    <dbReference type="NCBI Taxonomy" id="2762297"/>
    <lineage>
        <taxon>Bacteria</taxon>
        <taxon>Pseudomonadati</taxon>
        <taxon>Pseudomonadota</taxon>
        <taxon>Betaproteobacteria</taxon>
        <taxon>Burkholderiales</taxon>
        <taxon>Oxalobacteraceae</taxon>
        <taxon>Undibacterium</taxon>
    </lineage>
</organism>
<keyword evidence="7" id="KW-0732">Signal</keyword>
<dbReference type="PANTHER" id="PTHR46825:SF8">
    <property type="entry name" value="BETA-LACTAMASE-RELATED"/>
    <property type="match status" value="1"/>
</dbReference>
<dbReference type="InterPro" id="IPR012338">
    <property type="entry name" value="Beta-lactam/transpept-like"/>
</dbReference>
<evidence type="ECO:0000256" key="7">
    <source>
        <dbReference type="SAM" id="SignalP"/>
    </source>
</evidence>
<comment type="catalytic activity">
    <reaction evidence="1 6">
        <text>a beta-lactam + H2O = a substituted beta-amino acid</text>
        <dbReference type="Rhea" id="RHEA:20401"/>
        <dbReference type="ChEBI" id="CHEBI:15377"/>
        <dbReference type="ChEBI" id="CHEBI:35627"/>
        <dbReference type="ChEBI" id="CHEBI:140347"/>
        <dbReference type="EC" id="3.5.2.6"/>
    </reaction>
</comment>
<sequence length="405" mass="44495">MTVIARRQLTLLIAASVLSLSSQAAIHSANEAPKAAAEVEDKARHIVDKEIKALMHQHAIPGMAIALMVNGQAMYFNYGVASKEKNIPVSDKTLFELGSVSKTFTATLGSYAQELGKLSLEDHPSKFIPQLQGTAIDKANLKNLATYTAGGLPLQMPDDVVNDSVNAGMLNYFQQWKPSAAPGTAREYSNPSIGLFGHLTALALKSNFADAMETQLFPKLGLHHSYIRFPESAMPDYAWGYRLDKDELKPVRVNPGVFADEAYGVKSNSVDMLHFVQLNIDSKSLDASTSRVIAGTHIPYFRIGEMGQGLGWEQYPYPISLKRLLAGNSEQMIWEQNQAQEIMRSKLHYAARLFNKTGSTNGFGAYVVFVPELRIGIVMLANKNYPIPARIKAAHAILTQLSKLK</sequence>
<evidence type="ECO:0000256" key="3">
    <source>
        <dbReference type="ARBA" id="ARBA00012865"/>
    </source>
</evidence>
<dbReference type="PROSITE" id="PS00336">
    <property type="entry name" value="BETA_LACTAMASE_C"/>
    <property type="match status" value="1"/>
</dbReference>
<gene>
    <name evidence="9" type="ORF">H8K55_02720</name>
</gene>
<evidence type="ECO:0000256" key="4">
    <source>
        <dbReference type="ARBA" id="ARBA00022801"/>
    </source>
</evidence>
<dbReference type="RefSeq" id="WP_186940648.1">
    <property type="nucleotide sequence ID" value="NZ_JACOGA010000002.1"/>
</dbReference>
<dbReference type="InterPro" id="IPR050491">
    <property type="entry name" value="AmpC-like"/>
</dbReference>
<protein>
    <recommendedName>
        <fullName evidence="3 6">Beta-lactamase</fullName>
        <ecNumber evidence="3 6">3.5.2.6</ecNumber>
    </recommendedName>
</protein>
<evidence type="ECO:0000313" key="9">
    <source>
        <dbReference type="EMBL" id="MBC3872488.1"/>
    </source>
</evidence>
<keyword evidence="4 6" id="KW-0378">Hydrolase</keyword>
<evidence type="ECO:0000256" key="2">
    <source>
        <dbReference type="ARBA" id="ARBA00007840"/>
    </source>
</evidence>
<evidence type="ECO:0000313" key="10">
    <source>
        <dbReference type="Proteomes" id="UP000624279"/>
    </source>
</evidence>
<evidence type="ECO:0000256" key="5">
    <source>
        <dbReference type="ARBA" id="ARBA00023251"/>
    </source>
</evidence>
<keyword evidence="10" id="KW-1185">Reference proteome</keyword>
<reference evidence="9 10" key="1">
    <citation type="submission" date="2020-08" db="EMBL/GenBank/DDBJ databases">
        <title>Novel species isolated from subtropical streams in China.</title>
        <authorList>
            <person name="Lu H."/>
        </authorList>
    </citation>
    <scope>NUCLEOTIDE SEQUENCE [LARGE SCALE GENOMIC DNA]</scope>
    <source>
        <strain evidence="9 10">LX15W</strain>
    </source>
</reference>
<keyword evidence="5 6" id="KW-0046">Antibiotic resistance</keyword>
<dbReference type="EMBL" id="JACOGA010000002">
    <property type="protein sequence ID" value="MBC3872488.1"/>
    <property type="molecule type" value="Genomic_DNA"/>
</dbReference>
<dbReference type="SUPFAM" id="SSF56601">
    <property type="entry name" value="beta-lactamase/transpeptidase-like"/>
    <property type="match status" value="1"/>
</dbReference>
<dbReference type="NCBIfam" id="NF033085">
    <property type="entry name" value="bla_class_C"/>
    <property type="match status" value="1"/>
</dbReference>
<feature type="domain" description="Beta-lactamase-related" evidence="8">
    <location>
        <begin position="47"/>
        <end position="398"/>
    </location>
</feature>
<dbReference type="EC" id="3.5.2.6" evidence="3 6"/>
<dbReference type="Pfam" id="PF00144">
    <property type="entry name" value="Beta-lactamase"/>
    <property type="match status" value="1"/>
</dbReference>
<dbReference type="InterPro" id="IPR001586">
    <property type="entry name" value="Beta-lactam_class-C_AS"/>
</dbReference>
<dbReference type="Proteomes" id="UP000624279">
    <property type="component" value="Unassembled WGS sequence"/>
</dbReference>
<comment type="similarity">
    <text evidence="2 6">Belongs to the class-C beta-lactamase family.</text>
</comment>
<dbReference type="Gene3D" id="3.40.710.10">
    <property type="entry name" value="DD-peptidase/beta-lactamase superfamily"/>
    <property type="match status" value="1"/>
</dbReference>
<dbReference type="InterPro" id="IPR001466">
    <property type="entry name" value="Beta-lactam-related"/>
</dbReference>
<feature type="chain" id="PRO_5047130182" description="Beta-lactamase" evidence="7">
    <location>
        <begin position="25"/>
        <end position="405"/>
    </location>
</feature>
<feature type="signal peptide" evidence="7">
    <location>
        <begin position="1"/>
        <end position="24"/>
    </location>
</feature>
<proteinExistence type="inferred from homology"/>
<evidence type="ECO:0000256" key="1">
    <source>
        <dbReference type="ARBA" id="ARBA00001526"/>
    </source>
</evidence>
<comment type="caution">
    <text evidence="9">The sequence shown here is derived from an EMBL/GenBank/DDBJ whole genome shotgun (WGS) entry which is preliminary data.</text>
</comment>
<dbReference type="InterPro" id="IPR058136">
    <property type="entry name" value="AmpC"/>
</dbReference>
<name>A0ABR6Y789_9BURK</name>
<dbReference type="PANTHER" id="PTHR46825">
    <property type="entry name" value="D-ALANYL-D-ALANINE-CARBOXYPEPTIDASE/ENDOPEPTIDASE AMPH"/>
    <property type="match status" value="1"/>
</dbReference>